<feature type="domain" description="Cytochrome c-552/4" evidence="6">
    <location>
        <begin position="81"/>
        <end position="106"/>
    </location>
</feature>
<feature type="domain" description="Cytochrome c-552/4" evidence="6">
    <location>
        <begin position="210"/>
        <end position="249"/>
    </location>
</feature>
<protein>
    <submittedName>
        <fullName evidence="7">Putative CXXCH cytochrome family protein</fullName>
    </submittedName>
</protein>
<dbReference type="Proteomes" id="UP000588068">
    <property type="component" value="Unassembled WGS sequence"/>
</dbReference>
<evidence type="ECO:0000259" key="5">
    <source>
        <dbReference type="Pfam" id="PF09699"/>
    </source>
</evidence>
<dbReference type="InterPro" id="IPR019734">
    <property type="entry name" value="TPR_rpt"/>
</dbReference>
<sequence length="788" mass="85766">MVQKRGRADRAIPGSDLPGKSDASASPARRNTLIVAVIGAAAIGALLWAWTRQPARVVSQQPPASASGPHAAEAQYVDEQQCATCHADQAQRWHGSHHDLAMQEADATTVLGNFNDTAFTKDGIRTRFFQRDGRYWINTDGPDGKPTDYAVKYTFGVEPLQQYLLELDRGRLQAFTVAWDTARRRWFHLYPDERIDYRDELHWTKPSQNWNFMCAECHSTDLKKNYDAQTQTYKTTWKQIDVGCQACHGPASRHLELVQEGASKTPSPSGSSLAPQASSPSGFPVDLAAPDATSQIETCARCHSRRAVIWDEYRHAKPFLDTHLPSLLDTGLYFADGQIDGEVYEYGSFLQSKMHQKGLRCSDCHDPHSLQTRAPGNQLCTSCHNTASPAARASIDTSGLKHKNYDTPAHHFHASGSPGSQCVDCHAPQRTYMVVDPRRDHSFRVPRPDLSQALGTPNACSMCHTQRSSQWAADAIAKWYGPDRRREPVYGEALWAGRTRQQGAATRLAALANDAQQPAIVRATSLALLSEYPSPSAFETIHSQLSASDPLLRLSAVNGLSMIPPERLAPLTAPLLSDPIRAVRLDAVRLTATVPAQALGAPQRGALMTGIREFEAAQRTNSDQPTAWANLGNLYSSLGDVPAAESAFQTAIRLDAGFVPAYVNLADMKSRAGDNAIAIALLQSALGDSPGSAALQHALGLALARERRYDEALRELAAAAKGDPGNARYSFVYGVALYDTGKKAQGVDVLKQALQRHPGDGSLLNALASYAEASGDAKAARKYRSMLQ</sequence>
<name>A0A841HR81_9GAMM</name>
<evidence type="ECO:0000313" key="8">
    <source>
        <dbReference type="Proteomes" id="UP000588068"/>
    </source>
</evidence>
<proteinExistence type="predicted"/>
<keyword evidence="4" id="KW-1133">Transmembrane helix</keyword>
<dbReference type="InterPro" id="IPR010177">
    <property type="entry name" value="Paired_CXXCH_1"/>
</dbReference>
<evidence type="ECO:0000256" key="3">
    <source>
        <dbReference type="SAM" id="MobiDB-lite"/>
    </source>
</evidence>
<evidence type="ECO:0000256" key="4">
    <source>
        <dbReference type="SAM" id="Phobius"/>
    </source>
</evidence>
<dbReference type="AlphaFoldDB" id="A0A841HR81"/>
<dbReference type="SMART" id="SM00028">
    <property type="entry name" value="TPR"/>
    <property type="match status" value="4"/>
</dbReference>
<dbReference type="InterPro" id="IPR023155">
    <property type="entry name" value="Cyt_c-552/4"/>
</dbReference>
<dbReference type="RefSeq" id="WP_184334548.1">
    <property type="nucleotide sequence ID" value="NZ_JACHHZ010000005.1"/>
</dbReference>
<dbReference type="Gene3D" id="1.10.1130.10">
    <property type="entry name" value="Flavocytochrome C3, Chain A"/>
    <property type="match status" value="2"/>
</dbReference>
<gene>
    <name evidence="7" type="ORF">HNQ60_004034</name>
</gene>
<evidence type="ECO:0000256" key="2">
    <source>
        <dbReference type="PROSITE-ProRule" id="PRU00339"/>
    </source>
</evidence>
<dbReference type="PROSITE" id="PS50005">
    <property type="entry name" value="TPR"/>
    <property type="match status" value="2"/>
</dbReference>
<dbReference type="Pfam" id="PF13432">
    <property type="entry name" value="TPR_16"/>
    <property type="match status" value="1"/>
</dbReference>
<dbReference type="InterPro" id="IPR011990">
    <property type="entry name" value="TPR-like_helical_dom_sf"/>
</dbReference>
<keyword evidence="1" id="KW-0732">Signal</keyword>
<feature type="transmembrane region" description="Helical" evidence="4">
    <location>
        <begin position="33"/>
        <end position="51"/>
    </location>
</feature>
<feature type="region of interest" description="Disordered" evidence="3">
    <location>
        <begin position="1"/>
        <end position="26"/>
    </location>
</feature>
<evidence type="ECO:0000313" key="7">
    <source>
        <dbReference type="EMBL" id="MBB6095144.1"/>
    </source>
</evidence>
<keyword evidence="2" id="KW-0802">TPR repeat</keyword>
<organism evidence="7 8">
    <name type="scientific">Povalibacter uvarum</name>
    <dbReference type="NCBI Taxonomy" id="732238"/>
    <lineage>
        <taxon>Bacteria</taxon>
        <taxon>Pseudomonadati</taxon>
        <taxon>Pseudomonadota</taxon>
        <taxon>Gammaproteobacteria</taxon>
        <taxon>Steroidobacterales</taxon>
        <taxon>Steroidobacteraceae</taxon>
        <taxon>Povalibacter</taxon>
    </lineage>
</organism>
<keyword evidence="4" id="KW-0472">Membrane</keyword>
<feature type="region of interest" description="Disordered" evidence="3">
    <location>
        <begin position="259"/>
        <end position="287"/>
    </location>
</feature>
<dbReference type="Pfam" id="PF13435">
    <property type="entry name" value="Cytochrome_C554"/>
    <property type="match status" value="2"/>
</dbReference>
<feature type="compositionally biased region" description="Basic and acidic residues" evidence="3">
    <location>
        <begin position="1"/>
        <end position="10"/>
    </location>
</feature>
<dbReference type="EMBL" id="JACHHZ010000005">
    <property type="protein sequence ID" value="MBB6095144.1"/>
    <property type="molecule type" value="Genomic_DNA"/>
</dbReference>
<dbReference type="SUPFAM" id="SSF48452">
    <property type="entry name" value="TPR-like"/>
    <property type="match status" value="1"/>
</dbReference>
<dbReference type="Pfam" id="PF09699">
    <property type="entry name" value="Paired_CXXCH_1"/>
    <property type="match status" value="1"/>
</dbReference>
<feature type="repeat" description="TPR" evidence="2">
    <location>
        <begin position="693"/>
        <end position="726"/>
    </location>
</feature>
<feature type="compositionally biased region" description="Polar residues" evidence="3">
    <location>
        <begin position="262"/>
        <end position="281"/>
    </location>
</feature>
<keyword evidence="4" id="KW-0812">Transmembrane</keyword>
<dbReference type="PANTHER" id="PTHR35038:SF8">
    <property type="entry name" value="C-TYPE POLYHEME CYTOCHROME OMCC"/>
    <property type="match status" value="1"/>
</dbReference>
<dbReference type="PANTHER" id="PTHR35038">
    <property type="entry name" value="DISSIMILATORY SULFITE REDUCTASE SIRA"/>
    <property type="match status" value="1"/>
</dbReference>
<evidence type="ECO:0000256" key="1">
    <source>
        <dbReference type="ARBA" id="ARBA00022729"/>
    </source>
</evidence>
<dbReference type="InterPro" id="IPR036280">
    <property type="entry name" value="Multihaem_cyt_sf"/>
</dbReference>
<keyword evidence="8" id="KW-1185">Reference proteome</keyword>
<dbReference type="Pfam" id="PF13181">
    <property type="entry name" value="TPR_8"/>
    <property type="match status" value="1"/>
</dbReference>
<feature type="repeat" description="TPR" evidence="2">
    <location>
        <begin position="625"/>
        <end position="658"/>
    </location>
</feature>
<feature type="domain" description="Doubled CXXCH motif" evidence="5">
    <location>
        <begin position="360"/>
        <end position="387"/>
    </location>
</feature>
<dbReference type="CDD" id="cd08168">
    <property type="entry name" value="Cytochrom_C3"/>
    <property type="match status" value="1"/>
</dbReference>
<dbReference type="InterPro" id="IPR051829">
    <property type="entry name" value="Multiheme_Cytochr_ET"/>
</dbReference>
<comment type="caution">
    <text evidence="7">The sequence shown here is derived from an EMBL/GenBank/DDBJ whole genome shotgun (WGS) entry which is preliminary data.</text>
</comment>
<reference evidence="7 8" key="1">
    <citation type="submission" date="2020-08" db="EMBL/GenBank/DDBJ databases">
        <title>Genomic Encyclopedia of Type Strains, Phase IV (KMG-IV): sequencing the most valuable type-strain genomes for metagenomic binning, comparative biology and taxonomic classification.</title>
        <authorList>
            <person name="Goeker M."/>
        </authorList>
    </citation>
    <scope>NUCLEOTIDE SEQUENCE [LARGE SCALE GENOMIC DNA]</scope>
    <source>
        <strain evidence="7 8">DSM 26723</strain>
    </source>
</reference>
<dbReference type="SUPFAM" id="SSF48695">
    <property type="entry name" value="Multiheme cytochromes"/>
    <property type="match status" value="1"/>
</dbReference>
<evidence type="ECO:0000259" key="6">
    <source>
        <dbReference type="Pfam" id="PF13435"/>
    </source>
</evidence>
<dbReference type="Gene3D" id="1.25.40.10">
    <property type="entry name" value="Tetratricopeptide repeat domain"/>
    <property type="match status" value="1"/>
</dbReference>
<accession>A0A841HR81</accession>